<feature type="chain" id="PRO_5037218801" evidence="1">
    <location>
        <begin position="23"/>
        <end position="100"/>
    </location>
</feature>
<name>A0A914XDZ9_9BILA</name>
<dbReference type="WBParaSite" id="PSAMB.scaffold722size42774.g8221.t1">
    <property type="protein sequence ID" value="PSAMB.scaffold722size42774.g8221.t1"/>
    <property type="gene ID" value="PSAMB.scaffold722size42774.g8221"/>
</dbReference>
<dbReference type="AlphaFoldDB" id="A0A914XDZ9"/>
<sequence length="100" mass="11507">MDKLSSLCVFFVLLQTTLTVLSAPVDKFPFQTRSNSEERTAEDWENDMLTMRTLFGKRDSMNDQLQMARRSAEEKLLNDLEGLIAQQNTKGKPLRFSFKG</sequence>
<evidence type="ECO:0000313" key="2">
    <source>
        <dbReference type="Proteomes" id="UP000887566"/>
    </source>
</evidence>
<feature type="signal peptide" evidence="1">
    <location>
        <begin position="1"/>
        <end position="22"/>
    </location>
</feature>
<evidence type="ECO:0000313" key="3">
    <source>
        <dbReference type="WBParaSite" id="PSAMB.scaffold722size42774.g8221.t1"/>
    </source>
</evidence>
<accession>A0A914XDZ9</accession>
<organism evidence="2 3">
    <name type="scientific">Plectus sambesii</name>
    <dbReference type="NCBI Taxonomy" id="2011161"/>
    <lineage>
        <taxon>Eukaryota</taxon>
        <taxon>Metazoa</taxon>
        <taxon>Ecdysozoa</taxon>
        <taxon>Nematoda</taxon>
        <taxon>Chromadorea</taxon>
        <taxon>Plectida</taxon>
        <taxon>Plectina</taxon>
        <taxon>Plectoidea</taxon>
        <taxon>Plectidae</taxon>
        <taxon>Plectus</taxon>
    </lineage>
</organism>
<evidence type="ECO:0000256" key="1">
    <source>
        <dbReference type="SAM" id="SignalP"/>
    </source>
</evidence>
<proteinExistence type="predicted"/>
<reference evidence="3" key="1">
    <citation type="submission" date="2022-11" db="UniProtKB">
        <authorList>
            <consortium name="WormBaseParasite"/>
        </authorList>
    </citation>
    <scope>IDENTIFICATION</scope>
</reference>
<keyword evidence="1" id="KW-0732">Signal</keyword>
<keyword evidence="2" id="KW-1185">Reference proteome</keyword>
<protein>
    <submittedName>
        <fullName evidence="3">Uncharacterized protein</fullName>
    </submittedName>
</protein>
<dbReference type="Proteomes" id="UP000887566">
    <property type="component" value="Unplaced"/>
</dbReference>